<feature type="region of interest" description="Disordered" evidence="6">
    <location>
        <begin position="512"/>
        <end position="572"/>
    </location>
</feature>
<feature type="compositionally biased region" description="Polar residues" evidence="6">
    <location>
        <begin position="1471"/>
        <end position="1498"/>
    </location>
</feature>
<feature type="disulfide bond" evidence="4">
    <location>
        <begin position="4504"/>
        <end position="4513"/>
    </location>
</feature>
<feature type="region of interest" description="Disordered" evidence="6">
    <location>
        <begin position="3907"/>
        <end position="3926"/>
    </location>
</feature>
<accession>A0A9J6CPI1</accession>
<dbReference type="PROSITE" id="PS01187">
    <property type="entry name" value="EGF_CA"/>
    <property type="match status" value="1"/>
</dbReference>
<feature type="compositionally biased region" description="Low complexity" evidence="6">
    <location>
        <begin position="1626"/>
        <end position="1641"/>
    </location>
</feature>
<dbReference type="PANTHER" id="PTHR39072">
    <property type="entry name" value="RE48511P"/>
    <property type="match status" value="1"/>
</dbReference>
<feature type="compositionally biased region" description="Basic and acidic residues" evidence="6">
    <location>
        <begin position="338"/>
        <end position="349"/>
    </location>
</feature>
<keyword evidence="5" id="KW-0175">Coiled coil</keyword>
<dbReference type="InterPro" id="IPR036364">
    <property type="entry name" value="SEA_dom_sf"/>
</dbReference>
<dbReference type="OrthoDB" id="10040649at2759"/>
<feature type="compositionally biased region" description="Acidic residues" evidence="6">
    <location>
        <begin position="396"/>
        <end position="408"/>
    </location>
</feature>
<evidence type="ECO:0000256" key="7">
    <source>
        <dbReference type="SAM" id="Phobius"/>
    </source>
</evidence>
<name>A0A9J6CPI1_POLVA</name>
<feature type="region of interest" description="Disordered" evidence="6">
    <location>
        <begin position="316"/>
        <end position="458"/>
    </location>
</feature>
<evidence type="ECO:0000256" key="5">
    <source>
        <dbReference type="SAM" id="Coils"/>
    </source>
</evidence>
<feature type="compositionally biased region" description="Polar residues" evidence="6">
    <location>
        <begin position="1810"/>
        <end position="1832"/>
    </location>
</feature>
<dbReference type="PANTHER" id="PTHR39072:SF2">
    <property type="match status" value="1"/>
</dbReference>
<feature type="compositionally biased region" description="Polar residues" evidence="6">
    <location>
        <begin position="320"/>
        <end position="333"/>
    </location>
</feature>
<feature type="compositionally biased region" description="Low complexity" evidence="6">
    <location>
        <begin position="373"/>
        <end position="395"/>
    </location>
</feature>
<dbReference type="EMBL" id="JADBJN010000001">
    <property type="protein sequence ID" value="KAG5683804.1"/>
    <property type="molecule type" value="Genomic_DNA"/>
</dbReference>
<evidence type="ECO:0000313" key="10">
    <source>
        <dbReference type="EMBL" id="KAG5683804.1"/>
    </source>
</evidence>
<keyword evidence="7" id="KW-0812">Transmembrane</keyword>
<dbReference type="InterPro" id="IPR009030">
    <property type="entry name" value="Growth_fac_rcpt_cys_sf"/>
</dbReference>
<feature type="compositionally biased region" description="Polar residues" evidence="6">
    <location>
        <begin position="1766"/>
        <end position="1781"/>
    </location>
</feature>
<organism evidence="10 11">
    <name type="scientific">Polypedilum vanderplanki</name>
    <name type="common">Sleeping chironomid midge</name>
    <dbReference type="NCBI Taxonomy" id="319348"/>
    <lineage>
        <taxon>Eukaryota</taxon>
        <taxon>Metazoa</taxon>
        <taxon>Ecdysozoa</taxon>
        <taxon>Arthropoda</taxon>
        <taxon>Hexapoda</taxon>
        <taxon>Insecta</taxon>
        <taxon>Pterygota</taxon>
        <taxon>Neoptera</taxon>
        <taxon>Endopterygota</taxon>
        <taxon>Diptera</taxon>
        <taxon>Nematocera</taxon>
        <taxon>Chironomoidea</taxon>
        <taxon>Chironomidae</taxon>
        <taxon>Chironominae</taxon>
        <taxon>Polypedilum</taxon>
        <taxon>Polypedilum</taxon>
    </lineage>
</organism>
<feature type="region of interest" description="Disordered" evidence="6">
    <location>
        <begin position="2830"/>
        <end position="2868"/>
    </location>
</feature>
<comment type="caution">
    <text evidence="4">Lacks conserved residue(s) required for the propagation of feature annotation.</text>
</comment>
<feature type="region of interest" description="Disordered" evidence="6">
    <location>
        <begin position="3960"/>
        <end position="3983"/>
    </location>
</feature>
<feature type="compositionally biased region" description="Low complexity" evidence="6">
    <location>
        <begin position="512"/>
        <end position="530"/>
    </location>
</feature>
<feature type="compositionally biased region" description="Acidic residues" evidence="6">
    <location>
        <begin position="2830"/>
        <end position="2845"/>
    </location>
</feature>
<feature type="compositionally biased region" description="Low complexity" evidence="6">
    <location>
        <begin position="1855"/>
        <end position="1879"/>
    </location>
</feature>
<dbReference type="SUPFAM" id="SSF57184">
    <property type="entry name" value="Growth factor receptor domain"/>
    <property type="match status" value="1"/>
</dbReference>
<dbReference type="SMART" id="SM00181">
    <property type="entry name" value="EGF"/>
    <property type="match status" value="3"/>
</dbReference>
<feature type="region of interest" description="Disordered" evidence="6">
    <location>
        <begin position="3729"/>
        <end position="3752"/>
    </location>
</feature>
<dbReference type="Proteomes" id="UP001107558">
    <property type="component" value="Chromosome 1"/>
</dbReference>
<feature type="compositionally biased region" description="Basic and acidic residues" evidence="6">
    <location>
        <begin position="2189"/>
        <end position="2199"/>
    </location>
</feature>
<feature type="coiled-coil region" evidence="5">
    <location>
        <begin position="3400"/>
        <end position="3531"/>
    </location>
</feature>
<dbReference type="GO" id="GO:0005509">
    <property type="term" value="F:calcium ion binding"/>
    <property type="evidence" value="ECO:0007669"/>
    <property type="project" value="InterPro"/>
</dbReference>
<feature type="region of interest" description="Disordered" evidence="6">
    <location>
        <begin position="3858"/>
        <end position="3885"/>
    </location>
</feature>
<dbReference type="Gene3D" id="2.10.25.10">
    <property type="entry name" value="Laminin"/>
    <property type="match status" value="1"/>
</dbReference>
<feature type="region of interest" description="Disordered" evidence="6">
    <location>
        <begin position="1542"/>
        <end position="1748"/>
    </location>
</feature>
<feature type="region of interest" description="Disordered" evidence="6">
    <location>
        <begin position="1761"/>
        <end position="1884"/>
    </location>
</feature>
<dbReference type="Pfam" id="PF01390">
    <property type="entry name" value="SEA"/>
    <property type="match status" value="1"/>
</dbReference>
<dbReference type="InterPro" id="IPR000742">
    <property type="entry name" value="EGF"/>
</dbReference>
<dbReference type="SUPFAM" id="SSF82671">
    <property type="entry name" value="SEA domain"/>
    <property type="match status" value="1"/>
</dbReference>
<feature type="transmembrane region" description="Helical" evidence="7">
    <location>
        <begin position="4519"/>
        <end position="4544"/>
    </location>
</feature>
<sequence length="4885" mass="544602">MLQRKVVVCDIFVLFVALLIYVNPALSQLENNEFGEVKPTPVLKANQDVATVLVADINNRAAHGRFINIKPEIGLLKSTARTFIQDGIKTEYVTKVIGSTIDNGQYVQLLTTTSRVLYNSDAQQTTKTVNLNLNAIDGNDDSTFINSPPSSPFLQNVDYIVPNNPYLVFPARNSRNNNNNEIVNNFNSNNLNDNENEESEIAIKAEKLVDSVKLENPIAQPAKVIPEGSLPTYTVSHDGPIFQAQAPQANSAPRVGKVITYEEELKEVKNAPKVLPSVTYFGFADFTTTVGDTIIIFSPSTAKPQIDKDHITSIKGEPTLNIQPTSTKQQHITFESAEPSKPRSEEPRFTPKIVETALPTLPTTPKQEETTTSKDTTTTSTTTESTTEEVQTTTDDSSEEEEEEESSEQTDAPITSPLPPTQKPIIRVVGITTPETIESSEVPDISTPKYSKPSEDDVQRILASLAQKAAQSSSSSVIDTSPIVNSDAVAETRVLTGSSIIFFDDDEFDITTQKTQIPTLPPTTTTSKPETTTEESEEEEDDEDESTTEKPAVEIKPLTPKPEEKEEVKAEGCSSTISKTLTFLTTFYIPIDEVITTTSIKTSQAISSSVIAVDCSIKPTSVIKTEIIPTTQQIEKIAIENEKQAEITTEKLPETTTMEIVTESSTIEEETTVENLEDEEDIEIIYKTLYTTYTYLTTFFQESTSTVSSRKEVVTNIVTSTINANDFASLLNQFEPSKALDEVVIEPTQVDTGVGRPTEKFILPENDFIGVNQLLDNEKVEFTPALSDDDISNEIKTLYTTYTYFTTLFNEGKSEIATRTEVYTNIINPSSSLSNILQKDLLETKQIYDVEKDENSLNPNETKKEGKKLKLEGEIDGNEIKYSTMIRNASELVEEAAASSWDDVKTSTSDGERSYIENIDRRHFNVELEDQISSESNTEEGIPSPTLLLQTRYTTFTYYTTVYSGGSSSSNILSRLETLTNVVTETLAPTQVQKLDDATVPVTYFTTFTYWTTFYKDGKTETTSREETVSNVITPSLAPTEKAVEIVAVLPTHIVGRTFDEISTDSTLLVQPLQPVASIEEKTASSEVPETTTEKSVEIEIEPSSVNPTEPQTLYTTFTYYTTNYVGDETVIDSRFETETNIVTPSVVLEQKTGARAIDINAKGNALDSDEKKPKDKVAVVDATPALVNLQPTGIVSINHGKIQDAEGITTTHFTTKAIGQYVDGLYAEVIDSSSSIEIDEIRKAIQPTEIEGATRHHKTGLVRLIDGTIVNKNQTTLYESKIIGTFIDGRYAQLIESTSSIILAKQIEPSAAVDNRVNIEPTAVLGAVVTPSDVINPTPAVLEGSISDSSVNGDEEGEEDDDDDSKASLPGRKKSFTPVIRPFASRPRPSFNPKRKNAATNGPAIITPVEITPTIKATAVKSVETSRNRFAGGRRSSGVVTSAFSPSSASANVPTGGATSSRRTFGRPSSVRSSIQPTASVRPSKATSSRIQPTSALPSGIRRPLLRSSLPISARASSAVPSVAIGRNRVRPTAALDKSVVQPSVTTSEPDEFETTLITEEPETDVENESQEPITTTTTENSRRSNNPLLKVRRPPFNGARPNAPAASTQRPSATITTRRNPLARTTRVTTQATTTTTTERTTRSRPLFRPSLSPVVAPGSRARPSNLFPPRRSTTQAPQAIDEEEVNNSEEDYNEYEESKIKEVKTPAARSRGGRIKRQALDYGTRSPNYNPRFKRPTTSRNSRADYYTYDSEELIVTEAPKTRATSRYSNQRARTSSNFEEKIKPTPTTSSQNNRLLFTLRKEDTSPAVTSRTSNFRRPSPANNFSSGNRRTTPTTRTSNKFRYHQDSFSQSSRSGTSSNSNRSRASTRNRGTTSRSRSRDDTFNYVAPKFDGTITVTHHIPTEVTIPVVNGKNTEYKMVITAKPSTEILGPKQYSTNTGINGQTTLVIIEEKTFINAQGATEITQYYLSETPTTSITFTPTTIRGRKTSFSHIVPSTIYDAHPVVSTIQPQLVNNAPLANILLSQLLLNGFNQPNPQVLGLNPLLGLNQQQVIPQMPATPVTEFKTRTTTYVTTIHEGKSTVLPVTFRGMKIYTTVYDEQSTVITATEFITDTVVIQPTQTALPQVPQLNSLLLPLLLNQQTQQQQQPNIGLQNINTLPNSFDILKREELESIPLGDDKLIQSVTKDEIQQNSREEDYEDEKVEEKPKKPKFKVQAAPKKKFETSVVTLYISGRSPGDFSTVLSTIVSENPVQKRSAPYVDVKASALPNLDVLEAEASNNYYEYVLSGSSNDIDPEARDQSNKETESLDVVFGDYSRYSSSVLLAHFHIISSTLSLYHTHKNPKIKYRAEPKNLTAKPEEVLHRQNGRKFTKFAQHHVNEGGGGGGGRFEIDGTEVDEARYNLATRVMSNGVELIVADGKSTFPGEPNFFRILTNSKNYNRPLTLAPSTLNNKMMLMTLGGKSPKIDNIPENAILNRFVTKTCLTTYTYLTTYEMNGSTMIESREKVISNIATEERNTHNLTPLIASDMTFFKTPNLRVGEFSTTYTYYNTIMDDDIPIVATSKHVVVNTITAADDYLKMIQPTPSASPVYETNTYYSTVEFSKTINDDEMTKVINTRDVVTQVIVTESLPHGRMPMSMSHDLADSHESDLAPSDDYDETEDDDENYIKRTSAIDVNPTIIDDMPNDEASIAAALPLHIYATKTYLTTFTYFTTLLQNGANVGGEISSTIVDSHTRVIENVITESIPSSLVPDNVLTSLSRNVIDDSKSDMKTRITLKNGQKLEITAANILKPVDYATKISSVETNDLDVAANDLSPVSALFAADESENDVEENIAAESNDEQQQQEPIRVPTIQPRPKPASGGSLKIPSLLNSISMPSLPSFSALGPVINAMAGILQSNFNGNKVQVVKSKPEHETLPQPLPLFSQESQDAILSQTESKNKVPLYIPIREPNHHTSMMGSGIPISPGDVITANSDVIVGRPAVIGPKLPSVIKNPEEIQGMEAPPPFIPLKTPQRPSSFVKDIKSTGNINQLMIKKGDDYIGPPPPHQNNKDHISQQHKPIPLTNYARQPIPQNLQKIQPILPPMLQRPANILLPKPTPTQESQINNHFVKINHQQPHKVIRNQQNVIPLQQQHQQHHFKHSQINTNPTPLDVIEIQKIPEVYSTDLPIITVNHHQNRFQPSSTHSDIIAHELPEILDKPTNGQPLLVDIQPSQVANVVIPHDSSSVLVFGGVHEQHKAGQYFNDPPPHAGIEIGIKSVNLLADVQGGNLAGGNNKNIQPAVHYDVKDNIIVASDSVIGQPSNVHLHVSPLNPSIPISRPSHEYLQNSVHFSPSSVVTYNHEPSINYKQQLWNQQKEQQIAIDNQLKQKQIENQKRIEIENQKRQEFIQRQKFIEQQKRKEYEEQQQRQKQIEMQRKQEYERQQMLEQQRKQEFEKQQMLEQQRKQEYERQKQLEAQRKQEYERQQQIVEQQKKQEFERQKQIELQRKQEFERQQMIEQQQKKQAAIELQKKFEFENQKRQEAERQKKIKNQIILPHRMPVRPEIPIPHDRPQQQQQSDSGFIVLTSNYNSQNQPQNSFIPLPPSKHTIVGEVLPDDSSNADDEVQESINRPKLPSGENHDEIDDLKDIEEYDNFVYHKITSTTTEQPQTTRLITTTSTTRRSSVIPLSTERTNPIYKPKPHPNYQFENLPILVNDLQQRQPTNRPSTTVKTFHRVPIQFGNTISQAMKPPPPAQASHPTHKITRRPTHPFINKTTFKISMPIDPMPDDINVINNLQTESPFNPIYTQSTTNSETPKSVSKEMTTTSTIPTTTLPITEEPTTISDLNIGEIEPIKMLNFIEENAEVFDSKETNHGYANRNRGKDDFDLIPPSNKNEMPYHTINRVPDLTTYKTTNVKLEISSTELETMRPPAPSTKGTTKAPSFEDITIMKPPEIEVPKLKPQYVNIQRPTISLSRFTPSNPDPLNTTTRSKTTATTFRPPFRNRFTTAKPIELEVVKKEEKEEESKIINSTPTLPTVETEKLVINTTPTIIQSTLFSVSSTIRKEQQPRRNRTVVNIEQTITSTKLVQVTNTKTITLSSTKTETIHHSRGVPIVTTSVHTVFETITETETLLKPTVITSIHPTKTIIREKIIPTAYQTTTEEIVEGFVSSEDLDEFIINDFDNKNGSIVRVNSKETEPSENDSIFVVVKDKNHQQQKINIDPSIINPSLFNQSTFLNEIEDVSRGEEENTDGAGHILLGGILIASPPQLNKTQQSAARANGKCYPECNKVNNEYCHRIEGLMRCVCRPGFARMFPDRPCKPIYTYIMKIPLNRIGREKLSFDPSLENKTSSNYTNLQETTYNGVDRMLMQSDLRDIYHSVEVIGFNKSKENGITGKLFIQLSENTNEKKLRETVKKYLRLSNFNLGGTELYANPLVTDLETYDFDECEADKSHDCSEFSHCFNLLGTYTCSCMEGYADESENPIYPGRICMKELVGCEKCHYHGTCITKTDDQIACECFQWYTGQQCQVSLKLLLFGLIVTGLTLFMLLMICIIITCVKKKRVNQNAIGPAAMNIIQRRISSTAHHSVSSNADRKAMIQDTSSEASEGHDPAPYFRKKSADETQRKISVEAVAPKKKKSVINNPLGSFSKATTVDQRDRSLTVMIPRAKYHPALTKNDQLIDVEGYKSKSNSNASINQTKLLNYLDASPSTSKAKNNVPCEKQSYQPQNPGALVSAGFKVSAAGGGNCSTSPETSNKRLNKTSSHQNVNEMGSKYYAVHKISTVSDQPIMSIDKSQISVVRKSYSHGNLMESMDDWLDNGNNTEVMSEARSYDETTIQAPTKAIRNLYYKQMSQHDGTNTEDMNTMAERDMASTVLLPHTHLYKPTNDRASDISGFDSL</sequence>
<keyword evidence="2" id="KW-0677">Repeat</keyword>
<protein>
    <recommendedName>
        <fullName evidence="9">EGF-like domain-containing protein</fullName>
    </recommendedName>
</protein>
<feature type="region of interest" description="Disordered" evidence="6">
    <location>
        <begin position="4570"/>
        <end position="4608"/>
    </location>
</feature>
<feature type="compositionally biased region" description="Polar residues" evidence="6">
    <location>
        <begin position="1789"/>
        <end position="1799"/>
    </location>
</feature>
<feature type="compositionally biased region" description="Polar residues" evidence="6">
    <location>
        <begin position="3788"/>
        <end position="3808"/>
    </location>
</feature>
<feature type="domain" description="EGF-like" evidence="9">
    <location>
        <begin position="4479"/>
        <end position="4514"/>
    </location>
</feature>
<evidence type="ECO:0000256" key="1">
    <source>
        <dbReference type="ARBA" id="ARBA00022536"/>
    </source>
</evidence>
<feature type="compositionally biased region" description="Acidic residues" evidence="6">
    <location>
        <begin position="1550"/>
        <end position="1571"/>
    </location>
</feature>
<evidence type="ECO:0000256" key="8">
    <source>
        <dbReference type="SAM" id="SignalP"/>
    </source>
</evidence>
<keyword evidence="1 4" id="KW-0245">EGF-like domain</keyword>
<feature type="region of interest" description="Disordered" evidence="6">
    <location>
        <begin position="1430"/>
        <end position="1503"/>
    </location>
</feature>
<dbReference type="SMART" id="SM00179">
    <property type="entry name" value="EGF_CA"/>
    <property type="match status" value="1"/>
</dbReference>
<keyword evidence="8" id="KW-0732">Signal</keyword>
<keyword evidence="11" id="KW-1185">Reference proteome</keyword>
<dbReference type="InterPro" id="IPR000082">
    <property type="entry name" value="SEA_dom"/>
</dbReference>
<evidence type="ECO:0000259" key="9">
    <source>
        <dbReference type="PROSITE" id="PS50026"/>
    </source>
</evidence>
<evidence type="ECO:0000256" key="2">
    <source>
        <dbReference type="ARBA" id="ARBA00022737"/>
    </source>
</evidence>
<feature type="compositionally biased region" description="Polar residues" evidence="6">
    <location>
        <begin position="1439"/>
        <end position="1464"/>
    </location>
</feature>
<feature type="compositionally biased region" description="Acidic residues" evidence="6">
    <location>
        <begin position="532"/>
        <end position="546"/>
    </location>
</feature>
<feature type="compositionally biased region" description="Polar residues" evidence="6">
    <location>
        <begin position="3960"/>
        <end position="3971"/>
    </location>
</feature>
<dbReference type="InterPro" id="IPR049883">
    <property type="entry name" value="NOTCH1_EGF-like"/>
</dbReference>
<feature type="region of interest" description="Disordered" evidence="6">
    <location>
        <begin position="2639"/>
        <end position="2667"/>
    </location>
</feature>
<dbReference type="Pfam" id="PF15950">
    <property type="entry name" value="DUF4758"/>
    <property type="match status" value="3"/>
</dbReference>
<feature type="compositionally biased region" description="Acidic residues" evidence="6">
    <location>
        <begin position="2657"/>
        <end position="2667"/>
    </location>
</feature>
<feature type="compositionally biased region" description="Acidic residues" evidence="6">
    <location>
        <begin position="1683"/>
        <end position="1698"/>
    </location>
</feature>
<comment type="caution">
    <text evidence="10">The sequence shown here is derived from an EMBL/GenBank/DDBJ whole genome shotgun (WGS) entry which is preliminary data.</text>
</comment>
<dbReference type="PROSITE" id="PS50026">
    <property type="entry name" value="EGF_3"/>
    <property type="match status" value="2"/>
</dbReference>
<feature type="compositionally biased region" description="Polar residues" evidence="6">
    <location>
        <begin position="1607"/>
        <end position="1621"/>
    </location>
</feature>
<feature type="chain" id="PRO_5039896259" description="EGF-like domain-containing protein" evidence="8">
    <location>
        <begin position="28"/>
        <end position="4885"/>
    </location>
</feature>
<reference evidence="10" key="1">
    <citation type="submission" date="2021-03" db="EMBL/GenBank/DDBJ databases">
        <title>Chromosome level genome of the anhydrobiotic midge Polypedilum vanderplanki.</title>
        <authorList>
            <person name="Yoshida Y."/>
            <person name="Kikawada T."/>
            <person name="Gusev O."/>
        </authorList>
    </citation>
    <scope>NUCLEOTIDE SEQUENCE</scope>
    <source>
        <strain evidence="10">NIAS01</strain>
        <tissue evidence="10">Whole body or cell culture</tissue>
    </source>
</reference>
<feature type="compositionally biased region" description="Basic and acidic residues" evidence="6">
    <location>
        <begin position="561"/>
        <end position="570"/>
    </location>
</feature>
<feature type="region of interest" description="Disordered" evidence="6">
    <location>
        <begin position="2189"/>
        <end position="2214"/>
    </location>
</feature>
<feature type="compositionally biased region" description="Acidic residues" evidence="6">
    <location>
        <begin position="1354"/>
        <end position="1365"/>
    </location>
</feature>
<gene>
    <name evidence="10" type="ORF">PVAND_013068</name>
</gene>
<dbReference type="PROSITE" id="PS00010">
    <property type="entry name" value="ASX_HYDROXYL"/>
    <property type="match status" value="1"/>
</dbReference>
<dbReference type="PROSITE" id="PS00022">
    <property type="entry name" value="EGF_1"/>
    <property type="match status" value="1"/>
</dbReference>
<feature type="domain" description="EGF-like" evidence="9">
    <location>
        <begin position="4429"/>
        <end position="4465"/>
    </location>
</feature>
<evidence type="ECO:0000256" key="3">
    <source>
        <dbReference type="ARBA" id="ARBA00023157"/>
    </source>
</evidence>
<evidence type="ECO:0000256" key="4">
    <source>
        <dbReference type="PROSITE-ProRule" id="PRU00076"/>
    </source>
</evidence>
<dbReference type="CDD" id="cd00054">
    <property type="entry name" value="EGF_CA"/>
    <property type="match status" value="1"/>
</dbReference>
<feature type="region of interest" description="Disordered" evidence="6">
    <location>
        <begin position="1340"/>
        <end position="1406"/>
    </location>
</feature>
<feature type="compositionally biased region" description="Low complexity" evidence="6">
    <location>
        <begin position="3972"/>
        <end position="3982"/>
    </location>
</feature>
<dbReference type="InterPro" id="IPR001881">
    <property type="entry name" value="EGF-like_Ca-bd_dom"/>
</dbReference>
<feature type="region of interest" description="Disordered" evidence="6">
    <location>
        <begin position="3598"/>
        <end position="3626"/>
    </location>
</feature>
<keyword evidence="7" id="KW-0472">Membrane</keyword>
<keyword evidence="7" id="KW-1133">Transmembrane helix</keyword>
<dbReference type="Pfam" id="PF07645">
    <property type="entry name" value="EGF_CA"/>
    <property type="match status" value="1"/>
</dbReference>
<feature type="region of interest" description="Disordered" evidence="6">
    <location>
        <begin position="3788"/>
        <end position="3811"/>
    </location>
</feature>
<keyword evidence="3 4" id="KW-1015">Disulfide bond</keyword>
<feature type="region of interest" description="Disordered" evidence="6">
    <location>
        <begin position="4730"/>
        <end position="4754"/>
    </location>
</feature>
<evidence type="ECO:0000256" key="6">
    <source>
        <dbReference type="SAM" id="MobiDB-lite"/>
    </source>
</evidence>
<dbReference type="InterPro" id="IPR000152">
    <property type="entry name" value="EGF-type_Asp/Asn_hydroxyl_site"/>
</dbReference>
<feature type="signal peptide" evidence="8">
    <location>
        <begin position="1"/>
        <end position="27"/>
    </location>
</feature>
<dbReference type="InterPro" id="IPR031866">
    <property type="entry name" value="DUF4758"/>
</dbReference>
<proteinExistence type="predicted"/>
<evidence type="ECO:0000313" key="11">
    <source>
        <dbReference type="Proteomes" id="UP001107558"/>
    </source>
</evidence>
<dbReference type="InterPro" id="IPR018097">
    <property type="entry name" value="EGF_Ca-bd_CS"/>
</dbReference>